<evidence type="ECO:0000313" key="3">
    <source>
        <dbReference type="EMBL" id="RAK52692.1"/>
    </source>
</evidence>
<dbReference type="OrthoDB" id="594865at2"/>
<dbReference type="AlphaFoldDB" id="A0A328AD51"/>
<evidence type="ECO:0000256" key="2">
    <source>
        <dbReference type="SAM" id="SignalP"/>
    </source>
</evidence>
<keyword evidence="2" id="KW-0732">Signal</keyword>
<dbReference type="EMBL" id="QFYR01000002">
    <property type="protein sequence ID" value="RAK52692.1"/>
    <property type="molecule type" value="Genomic_DNA"/>
</dbReference>
<organism evidence="3 4">
    <name type="scientific">Phenylobacterium deserti</name>
    <dbReference type="NCBI Taxonomy" id="1914756"/>
    <lineage>
        <taxon>Bacteria</taxon>
        <taxon>Pseudomonadati</taxon>
        <taxon>Pseudomonadota</taxon>
        <taxon>Alphaproteobacteria</taxon>
        <taxon>Caulobacterales</taxon>
        <taxon>Caulobacteraceae</taxon>
        <taxon>Phenylobacterium</taxon>
    </lineage>
</organism>
<keyword evidence="4" id="KW-1185">Reference proteome</keyword>
<evidence type="ECO:0000313" key="4">
    <source>
        <dbReference type="Proteomes" id="UP000249725"/>
    </source>
</evidence>
<feature type="signal peptide" evidence="2">
    <location>
        <begin position="1"/>
        <end position="21"/>
    </location>
</feature>
<proteinExistence type="predicted"/>
<feature type="compositionally biased region" description="Gly residues" evidence="1">
    <location>
        <begin position="109"/>
        <end position="118"/>
    </location>
</feature>
<protein>
    <submittedName>
        <fullName evidence="3">Uncharacterized protein</fullName>
    </submittedName>
</protein>
<comment type="caution">
    <text evidence="3">The sequence shown here is derived from an EMBL/GenBank/DDBJ whole genome shotgun (WGS) entry which is preliminary data.</text>
</comment>
<dbReference type="Proteomes" id="UP000249725">
    <property type="component" value="Unassembled WGS sequence"/>
</dbReference>
<gene>
    <name evidence="3" type="ORF">DJ018_10880</name>
</gene>
<name>A0A328AD51_9CAUL</name>
<feature type="region of interest" description="Disordered" evidence="1">
    <location>
        <begin position="89"/>
        <end position="118"/>
    </location>
</feature>
<sequence length="262" mass="28687">MRISRSLLGIFLALAASSAAAQNTPADVRDLVGARGSSGEAQLAARGYVNVGGQQGDDTSWTYWWNDRRGVCLSVATSNGRYQSIVTTPAPDCRRGGGQAQRPPSRPEFGGGYRPGYGGPPGSGEEHITLVCYGEGRRPVVESRPGYEWDNNKDHYVPKNRMELSSQNFDATVMVEFWGNTGRIRPARSLIPPINAGGDGGWWPLTDVSVGRDRITAQFRFSALNKPRVQVDRRSGRISVENGQAGFRGNCDTVDERDHRRF</sequence>
<feature type="chain" id="PRO_5016464019" evidence="2">
    <location>
        <begin position="22"/>
        <end position="262"/>
    </location>
</feature>
<accession>A0A328AD51</accession>
<evidence type="ECO:0000256" key="1">
    <source>
        <dbReference type="SAM" id="MobiDB-lite"/>
    </source>
</evidence>
<reference evidence="4" key="1">
    <citation type="submission" date="2018-05" db="EMBL/GenBank/DDBJ databases">
        <authorList>
            <person name="Li X."/>
        </authorList>
    </citation>
    <scope>NUCLEOTIDE SEQUENCE [LARGE SCALE GENOMIC DNA]</scope>
    <source>
        <strain evidence="4">YIM 73061</strain>
    </source>
</reference>
<dbReference type="RefSeq" id="WP_111514977.1">
    <property type="nucleotide sequence ID" value="NZ_QFYR01000002.1"/>
</dbReference>